<name>A0ABS5W7W7_9SPHN</name>
<keyword evidence="2" id="KW-1185">Reference proteome</keyword>
<protein>
    <submittedName>
        <fullName evidence="1">Uncharacterized protein</fullName>
    </submittedName>
</protein>
<dbReference type="Proteomes" id="UP000811255">
    <property type="component" value="Unassembled WGS sequence"/>
</dbReference>
<organism evidence="1 2">
    <name type="scientific">Croceibacterium selenioxidans</name>
    <dbReference type="NCBI Taxonomy" id="2838833"/>
    <lineage>
        <taxon>Bacteria</taxon>
        <taxon>Pseudomonadati</taxon>
        <taxon>Pseudomonadota</taxon>
        <taxon>Alphaproteobacteria</taxon>
        <taxon>Sphingomonadales</taxon>
        <taxon>Erythrobacteraceae</taxon>
        <taxon>Croceibacterium</taxon>
    </lineage>
</organism>
<dbReference type="RefSeq" id="WP_214537708.1">
    <property type="nucleotide sequence ID" value="NZ_JAHFVK010000003.1"/>
</dbReference>
<dbReference type="EMBL" id="JAHFVK010000003">
    <property type="protein sequence ID" value="MBT2135860.1"/>
    <property type="molecule type" value="Genomic_DNA"/>
</dbReference>
<sequence>MLAGLALVALVWWRRRPLAGIPLEVPQLERPRVDSSPVAAPEPLSESLVPIAPSPPRQPAITPAEPLQVALEPLRLSLTLMNATLDYRLEVANHGSSPITGLKIGADMISAHASMSREEQLAGPGQGAMPSQTIERLEPGERKVISGAFRVPFSQIVPIRQGKTALLLPLARFRVEAEGARPVVRTFVVGQPGEGSALQPFRLDLGPRIYPHLAQRAFA</sequence>
<accession>A0ABS5W7W7</accession>
<comment type="caution">
    <text evidence="1">The sequence shown here is derived from an EMBL/GenBank/DDBJ whole genome shotgun (WGS) entry which is preliminary data.</text>
</comment>
<proteinExistence type="predicted"/>
<evidence type="ECO:0000313" key="1">
    <source>
        <dbReference type="EMBL" id="MBT2135860.1"/>
    </source>
</evidence>
<gene>
    <name evidence="1" type="ORF">KK137_16095</name>
</gene>
<evidence type="ECO:0000313" key="2">
    <source>
        <dbReference type="Proteomes" id="UP000811255"/>
    </source>
</evidence>
<reference evidence="1 2" key="1">
    <citation type="submission" date="2021-05" db="EMBL/GenBank/DDBJ databases">
        <title>Croceibacterium sp. LX-88 genome sequence.</title>
        <authorList>
            <person name="Luo X."/>
        </authorList>
    </citation>
    <scope>NUCLEOTIDE SEQUENCE [LARGE SCALE GENOMIC DNA]</scope>
    <source>
        <strain evidence="1 2">LX-88</strain>
    </source>
</reference>